<keyword evidence="2" id="KW-1185">Reference proteome</keyword>
<protein>
    <submittedName>
        <fullName evidence="1">Uncharacterized protein</fullName>
    </submittedName>
</protein>
<comment type="caution">
    <text evidence="1">The sequence shown here is derived from an EMBL/GenBank/DDBJ whole genome shotgun (WGS) entry which is preliminary data.</text>
</comment>
<sequence length="16" mass="1718">MEVATMLSSSAKPNDH</sequence>
<evidence type="ECO:0000313" key="2">
    <source>
        <dbReference type="Proteomes" id="UP000593573"/>
    </source>
</evidence>
<dbReference type="EMBL" id="JABFAB010000001">
    <property type="protein sequence ID" value="MBA0639241.1"/>
    <property type="molecule type" value="Genomic_DNA"/>
</dbReference>
<organism evidence="1 2">
    <name type="scientific">Gossypium klotzschianum</name>
    <dbReference type="NCBI Taxonomy" id="34286"/>
    <lineage>
        <taxon>Eukaryota</taxon>
        <taxon>Viridiplantae</taxon>
        <taxon>Streptophyta</taxon>
        <taxon>Embryophyta</taxon>
        <taxon>Tracheophyta</taxon>
        <taxon>Spermatophyta</taxon>
        <taxon>Magnoliopsida</taxon>
        <taxon>eudicotyledons</taxon>
        <taxon>Gunneridae</taxon>
        <taxon>Pentapetalae</taxon>
        <taxon>rosids</taxon>
        <taxon>malvids</taxon>
        <taxon>Malvales</taxon>
        <taxon>Malvaceae</taxon>
        <taxon>Malvoideae</taxon>
        <taxon>Gossypium</taxon>
    </lineage>
</organism>
<accession>A0A7J8TM89</accession>
<evidence type="ECO:0000313" key="1">
    <source>
        <dbReference type="EMBL" id="MBA0639241.1"/>
    </source>
</evidence>
<proteinExistence type="predicted"/>
<gene>
    <name evidence="1" type="ORF">Goklo_022285</name>
</gene>
<reference evidence="1 2" key="1">
    <citation type="journal article" date="2019" name="Genome Biol. Evol.">
        <title>Insights into the evolution of the New World diploid cottons (Gossypium, subgenus Houzingenia) based on genome sequencing.</title>
        <authorList>
            <person name="Grover C.E."/>
            <person name="Arick M.A. 2nd"/>
            <person name="Thrash A."/>
            <person name="Conover J.L."/>
            <person name="Sanders W.S."/>
            <person name="Peterson D.G."/>
            <person name="Frelichowski J.E."/>
            <person name="Scheffler J.A."/>
            <person name="Scheffler B.E."/>
            <person name="Wendel J.F."/>
        </authorList>
    </citation>
    <scope>NUCLEOTIDE SEQUENCE [LARGE SCALE GENOMIC DNA]</scope>
    <source>
        <strain evidence="1">57</strain>
        <tissue evidence="1">Leaf</tissue>
    </source>
</reference>
<name>A0A7J8TM89_9ROSI</name>
<dbReference type="Proteomes" id="UP000593573">
    <property type="component" value="Unassembled WGS sequence"/>
</dbReference>
<dbReference type="AlphaFoldDB" id="A0A7J8TM89"/>